<reference evidence="1 2" key="1">
    <citation type="submission" date="2017-11" db="EMBL/GenBank/DDBJ databases">
        <title>Isolation and Characterization of Methanofollis Species from Methane Seep Offshore SW Taiwan.</title>
        <authorList>
            <person name="Teng N.-H."/>
            <person name="Lai M.-C."/>
            <person name="Chen S.-C."/>
        </authorList>
    </citation>
    <scope>NUCLEOTIDE SEQUENCE [LARGE SCALE GENOMIC DNA]</scope>
    <source>
        <strain evidence="1 2">FWC-SCC2</strain>
    </source>
</reference>
<dbReference type="InterPro" id="IPR019209">
    <property type="entry name" value="DUF2098"/>
</dbReference>
<comment type="caution">
    <text evidence="1">The sequence shown here is derived from an EMBL/GenBank/DDBJ whole genome shotgun (WGS) entry which is preliminary data.</text>
</comment>
<dbReference type="Proteomes" id="UP000292580">
    <property type="component" value="Unassembled WGS sequence"/>
</dbReference>
<name>A0A483CX37_9EURY</name>
<gene>
    <name evidence="1" type="ORF">CUJ86_02735</name>
</gene>
<organism evidence="1 2">
    <name type="scientific">Methanofollis fontis</name>
    <dbReference type="NCBI Taxonomy" id="2052832"/>
    <lineage>
        <taxon>Archaea</taxon>
        <taxon>Methanobacteriati</taxon>
        <taxon>Methanobacteriota</taxon>
        <taxon>Stenosarchaea group</taxon>
        <taxon>Methanomicrobia</taxon>
        <taxon>Methanomicrobiales</taxon>
        <taxon>Methanomicrobiaceae</taxon>
        <taxon>Methanofollis</taxon>
    </lineage>
</organism>
<dbReference type="RefSeq" id="WP_130646014.1">
    <property type="nucleotide sequence ID" value="NZ_PGCL01000001.1"/>
</dbReference>
<sequence length="95" mass="10510">MEAEEIAVGMAVRYPRTGTAGTVDRIEEIAGETYAEIDSTGLLYRADTLEPAALPDRRRTHKKEDITSYAERQSGFDRDIENAWINTDQSCEGGG</sequence>
<protein>
    <submittedName>
        <fullName evidence="1">DUF2098 domain-containing protein</fullName>
    </submittedName>
</protein>
<dbReference type="OrthoDB" id="52973at2157"/>
<dbReference type="AlphaFoldDB" id="A0A483CX37"/>
<dbReference type="Pfam" id="PF09871">
    <property type="entry name" value="DUF2098"/>
    <property type="match status" value="1"/>
</dbReference>
<keyword evidence="2" id="KW-1185">Reference proteome</keyword>
<accession>A0A483CX37</accession>
<evidence type="ECO:0000313" key="2">
    <source>
        <dbReference type="Proteomes" id="UP000292580"/>
    </source>
</evidence>
<dbReference type="EMBL" id="PGCL01000001">
    <property type="protein sequence ID" value="TAJ45880.1"/>
    <property type="molecule type" value="Genomic_DNA"/>
</dbReference>
<proteinExistence type="predicted"/>
<evidence type="ECO:0000313" key="1">
    <source>
        <dbReference type="EMBL" id="TAJ45880.1"/>
    </source>
</evidence>